<keyword evidence="2" id="KW-0238">DNA-binding</keyword>
<keyword evidence="1" id="KW-0805">Transcription regulation</keyword>
<reference evidence="5" key="1">
    <citation type="submission" date="2018-12" db="EMBL/GenBank/DDBJ databases">
        <title>Novel natural products biosynthetic potential of the class Ktedonobacteria.</title>
        <authorList>
            <person name="Zheng Y."/>
            <person name="Saitou A."/>
            <person name="Wang C.M."/>
            <person name="Toyoda A."/>
            <person name="Minakuchi Y."/>
            <person name="Sekiguchi Y."/>
            <person name="Ueda K."/>
            <person name="Takano H."/>
            <person name="Sakai Y."/>
            <person name="Yokota A."/>
            <person name="Yabe S."/>
        </authorList>
    </citation>
    <scope>NUCLEOTIDE SEQUENCE</scope>
    <source>
        <strain evidence="5">COM3</strain>
    </source>
</reference>
<evidence type="ECO:0000313" key="5">
    <source>
        <dbReference type="EMBL" id="BBH88126.1"/>
    </source>
</evidence>
<protein>
    <submittedName>
        <fullName evidence="5">Transcriptional regulator</fullName>
    </submittedName>
</protein>
<evidence type="ECO:0000259" key="4">
    <source>
        <dbReference type="PROSITE" id="PS51118"/>
    </source>
</evidence>
<dbReference type="Gene3D" id="1.10.10.10">
    <property type="entry name" value="Winged helix-like DNA-binding domain superfamily/Winged helix DNA-binding domain"/>
    <property type="match status" value="1"/>
</dbReference>
<dbReference type="AlphaFoldDB" id="A0A455SK62"/>
<evidence type="ECO:0000256" key="2">
    <source>
        <dbReference type="ARBA" id="ARBA00023125"/>
    </source>
</evidence>
<proteinExistence type="predicted"/>
<dbReference type="EMBL" id="AP019376">
    <property type="protein sequence ID" value="BBH88126.1"/>
    <property type="molecule type" value="Genomic_DNA"/>
</dbReference>
<dbReference type="InterPro" id="IPR011991">
    <property type="entry name" value="ArsR-like_HTH"/>
</dbReference>
<dbReference type="Pfam" id="PF01638">
    <property type="entry name" value="HxlR"/>
    <property type="match status" value="1"/>
</dbReference>
<evidence type="ECO:0000256" key="3">
    <source>
        <dbReference type="ARBA" id="ARBA00023163"/>
    </source>
</evidence>
<sequence length="128" mass="14561">MSNEPYMVYGPPRCPTQVTVDIIGGKWKTLILTFLLSGPRRFGEICRFLPQASKHILTLQLRELEADGVIQRKIYQQIPPKVEYSLTPCGETLRPLLLLMAEWGEKHLNSKAHTEDLLETASSQANRK</sequence>
<dbReference type="InterPro" id="IPR036390">
    <property type="entry name" value="WH_DNA-bd_sf"/>
</dbReference>
<evidence type="ECO:0000256" key="1">
    <source>
        <dbReference type="ARBA" id="ARBA00023015"/>
    </source>
</evidence>
<feature type="domain" description="HTH hxlR-type" evidence="4">
    <location>
        <begin position="14"/>
        <end position="112"/>
    </location>
</feature>
<dbReference type="PROSITE" id="PS51118">
    <property type="entry name" value="HTH_HXLR"/>
    <property type="match status" value="1"/>
</dbReference>
<dbReference type="PANTHER" id="PTHR33204:SF33">
    <property type="entry name" value="TRANSCRIPTIONAL REGULATOR, MARR FAMILY"/>
    <property type="match status" value="1"/>
</dbReference>
<gene>
    <name evidence="5" type="ORF">KTC_28770</name>
</gene>
<dbReference type="SUPFAM" id="SSF46785">
    <property type="entry name" value="Winged helix' DNA-binding domain"/>
    <property type="match status" value="1"/>
</dbReference>
<accession>A0A455SK62</accession>
<dbReference type="CDD" id="cd00090">
    <property type="entry name" value="HTH_ARSR"/>
    <property type="match status" value="1"/>
</dbReference>
<dbReference type="InterPro" id="IPR036388">
    <property type="entry name" value="WH-like_DNA-bd_sf"/>
</dbReference>
<dbReference type="InterPro" id="IPR002577">
    <property type="entry name" value="HTH_HxlR"/>
</dbReference>
<organism evidence="5">
    <name type="scientific">Thermosporothrix sp. COM3</name>
    <dbReference type="NCBI Taxonomy" id="2490863"/>
    <lineage>
        <taxon>Bacteria</taxon>
        <taxon>Bacillati</taxon>
        <taxon>Chloroflexota</taxon>
        <taxon>Ktedonobacteria</taxon>
        <taxon>Ktedonobacterales</taxon>
        <taxon>Thermosporotrichaceae</taxon>
        <taxon>Thermosporothrix</taxon>
    </lineage>
</organism>
<name>A0A455SK62_9CHLR</name>
<dbReference type="PANTHER" id="PTHR33204">
    <property type="entry name" value="TRANSCRIPTIONAL REGULATOR, MARR FAMILY"/>
    <property type="match status" value="1"/>
</dbReference>
<dbReference type="GO" id="GO:0003677">
    <property type="term" value="F:DNA binding"/>
    <property type="evidence" value="ECO:0007669"/>
    <property type="project" value="UniProtKB-KW"/>
</dbReference>
<keyword evidence="3" id="KW-0804">Transcription</keyword>